<evidence type="ECO:0000256" key="1">
    <source>
        <dbReference type="SAM" id="Phobius"/>
    </source>
</evidence>
<organism evidence="2 3">
    <name type="scientific">Actinidia rufa</name>
    <dbReference type="NCBI Taxonomy" id="165716"/>
    <lineage>
        <taxon>Eukaryota</taxon>
        <taxon>Viridiplantae</taxon>
        <taxon>Streptophyta</taxon>
        <taxon>Embryophyta</taxon>
        <taxon>Tracheophyta</taxon>
        <taxon>Spermatophyta</taxon>
        <taxon>Magnoliopsida</taxon>
        <taxon>eudicotyledons</taxon>
        <taxon>Gunneridae</taxon>
        <taxon>Pentapetalae</taxon>
        <taxon>asterids</taxon>
        <taxon>Ericales</taxon>
        <taxon>Actinidiaceae</taxon>
        <taxon>Actinidia</taxon>
    </lineage>
</organism>
<protein>
    <submittedName>
        <fullName evidence="2">Uncharacterized protein</fullName>
    </submittedName>
</protein>
<comment type="caution">
    <text evidence="2">The sequence shown here is derived from an EMBL/GenBank/DDBJ whole genome shotgun (WGS) entry which is preliminary data.</text>
</comment>
<dbReference type="EMBL" id="BJWL01000022">
    <property type="protein sequence ID" value="GFZ11275.1"/>
    <property type="molecule type" value="Genomic_DNA"/>
</dbReference>
<feature type="transmembrane region" description="Helical" evidence="1">
    <location>
        <begin position="21"/>
        <end position="41"/>
    </location>
</feature>
<keyword evidence="1" id="KW-0812">Transmembrane</keyword>
<keyword evidence="1" id="KW-0472">Membrane</keyword>
<keyword evidence="1" id="KW-1133">Transmembrane helix</keyword>
<evidence type="ECO:0000313" key="2">
    <source>
        <dbReference type="EMBL" id="GFZ11275.1"/>
    </source>
</evidence>
<gene>
    <name evidence="2" type="ORF">Acr_22g0006730</name>
</gene>
<dbReference type="Proteomes" id="UP000585474">
    <property type="component" value="Unassembled WGS sequence"/>
</dbReference>
<sequence>MEVRLGSCSSMTTLMVQASTLLWLSGCFSGFMAIMLCFGGMSSKWSSHQALPPIAPIPKPYSAFCKDIYESDDEDNFRLDGEGKKNKKRDILLRMDRRSETRSPGNLGLVIDLENGILFPPVLCLALTIFHGTGGGNIQPPTSNQSIRLCPRNIVYLYSWKTLRRTYLTVVGRLMVAANWSLQRLCLLRGLCRPGAVFKDFFGCKLAPKDRSILSCGPFSPHVQCNFVGAADIDFKSDQFRHGVILSKRLHDGLKSKMRSHISVGRDEMKRLGKLCPSLRPSVLSPTGTPAATKEMNLDEGGDDATSPLITTPLSSKVVVLSLVFLLLPSPVQIKRWMMMFLCCTTTNANMLIPMLRPKLLLIPFFDHAPATVIVDEVPDSIISPKLPATIPVVPAAAPETLTISGAIIFLG</sequence>
<evidence type="ECO:0000313" key="3">
    <source>
        <dbReference type="Proteomes" id="UP000585474"/>
    </source>
</evidence>
<proteinExistence type="predicted"/>
<accession>A0A7J0GKG5</accession>
<name>A0A7J0GKG5_9ERIC</name>
<dbReference type="AlphaFoldDB" id="A0A7J0GKG5"/>
<dbReference type="PROSITE" id="PS51257">
    <property type="entry name" value="PROKAR_LIPOPROTEIN"/>
    <property type="match status" value="1"/>
</dbReference>
<keyword evidence="3" id="KW-1185">Reference proteome</keyword>
<reference evidence="2 3" key="1">
    <citation type="submission" date="2019-07" db="EMBL/GenBank/DDBJ databases">
        <title>De Novo Assembly of kiwifruit Actinidia rufa.</title>
        <authorList>
            <person name="Sugita-Konishi S."/>
            <person name="Sato K."/>
            <person name="Mori E."/>
            <person name="Abe Y."/>
            <person name="Kisaki G."/>
            <person name="Hamano K."/>
            <person name="Suezawa K."/>
            <person name="Otani M."/>
            <person name="Fukuda T."/>
            <person name="Manabe T."/>
            <person name="Gomi K."/>
            <person name="Tabuchi M."/>
            <person name="Akimitsu K."/>
            <person name="Kataoka I."/>
        </authorList>
    </citation>
    <scope>NUCLEOTIDE SEQUENCE [LARGE SCALE GENOMIC DNA]</scope>
    <source>
        <strain evidence="3">cv. Fuchu</strain>
    </source>
</reference>